<evidence type="ECO:0000313" key="2">
    <source>
        <dbReference type="Proteomes" id="UP001174936"/>
    </source>
</evidence>
<dbReference type="Proteomes" id="UP001174936">
    <property type="component" value="Unassembled WGS sequence"/>
</dbReference>
<protein>
    <submittedName>
        <fullName evidence="1">Uncharacterized protein</fullName>
    </submittedName>
</protein>
<name>A0AA40CYQ1_9PEZI</name>
<keyword evidence="2" id="KW-1185">Reference proteome</keyword>
<evidence type="ECO:0000313" key="1">
    <source>
        <dbReference type="EMBL" id="KAK0655402.1"/>
    </source>
</evidence>
<reference evidence="1" key="1">
    <citation type="submission" date="2023-06" db="EMBL/GenBank/DDBJ databases">
        <title>Genome-scale phylogeny and comparative genomics of the fungal order Sordariales.</title>
        <authorList>
            <consortium name="Lawrence Berkeley National Laboratory"/>
            <person name="Hensen N."/>
            <person name="Bonometti L."/>
            <person name="Westerberg I."/>
            <person name="Brannstrom I.O."/>
            <person name="Guillou S."/>
            <person name="Cros-Aarteil S."/>
            <person name="Calhoun S."/>
            <person name="Haridas S."/>
            <person name="Kuo A."/>
            <person name="Mondo S."/>
            <person name="Pangilinan J."/>
            <person name="Riley R."/>
            <person name="Labutti K."/>
            <person name="Andreopoulos B."/>
            <person name="Lipzen A."/>
            <person name="Chen C."/>
            <person name="Yanf M."/>
            <person name="Daum C."/>
            <person name="Ng V."/>
            <person name="Clum A."/>
            <person name="Steindorff A."/>
            <person name="Ohm R."/>
            <person name="Martin F."/>
            <person name="Silar P."/>
            <person name="Natvig D."/>
            <person name="Lalanne C."/>
            <person name="Gautier V."/>
            <person name="Ament-Velasquez S.L."/>
            <person name="Kruys A."/>
            <person name="Hutchinson M.I."/>
            <person name="Powell A.J."/>
            <person name="Barry K."/>
            <person name="Miller A.N."/>
            <person name="Grigoriev I.V."/>
            <person name="Debuchy R."/>
            <person name="Gladieux P."/>
            <person name="Thoren M.H."/>
            <person name="Johannesson H."/>
        </authorList>
    </citation>
    <scope>NUCLEOTIDE SEQUENCE</scope>
    <source>
        <strain evidence="1">SMH2532-1</strain>
    </source>
</reference>
<comment type="caution">
    <text evidence="1">The sequence shown here is derived from an EMBL/GenBank/DDBJ whole genome shotgun (WGS) entry which is preliminary data.</text>
</comment>
<sequence length="101" mass="11315">MNSLSSLHLRHVRTLSCQCFLLIKSIYFCHSMSASTHLYFYSRTQQKNTLPSRLHAQMGTVTAPVVEVAGMAHASQPQATPKYQTGSLSLSRHFNFKQSQG</sequence>
<dbReference type="AlphaFoldDB" id="A0AA40CYQ1"/>
<organism evidence="1 2">
    <name type="scientific">Cercophora newfieldiana</name>
    <dbReference type="NCBI Taxonomy" id="92897"/>
    <lineage>
        <taxon>Eukaryota</taxon>
        <taxon>Fungi</taxon>
        <taxon>Dikarya</taxon>
        <taxon>Ascomycota</taxon>
        <taxon>Pezizomycotina</taxon>
        <taxon>Sordariomycetes</taxon>
        <taxon>Sordariomycetidae</taxon>
        <taxon>Sordariales</taxon>
        <taxon>Lasiosphaeriaceae</taxon>
        <taxon>Cercophora</taxon>
    </lineage>
</organism>
<gene>
    <name evidence="1" type="ORF">B0T16DRAFT_10696</name>
</gene>
<dbReference type="EMBL" id="JAULSV010000001">
    <property type="protein sequence ID" value="KAK0655402.1"/>
    <property type="molecule type" value="Genomic_DNA"/>
</dbReference>
<proteinExistence type="predicted"/>
<accession>A0AA40CYQ1</accession>